<protein>
    <submittedName>
        <fullName evidence="1">Uncharacterized protein</fullName>
    </submittedName>
</protein>
<proteinExistence type="predicted"/>
<dbReference type="OrthoDB" id="263223at2759"/>
<dbReference type="GeneID" id="92515902"/>
<name>A0A836KRF2_9TRYP</name>
<keyword evidence="2" id="KW-1185">Reference proteome</keyword>
<evidence type="ECO:0000313" key="1">
    <source>
        <dbReference type="EMBL" id="KAG5484101.1"/>
    </source>
</evidence>
<dbReference type="KEGG" id="lmat:92515902"/>
<comment type="caution">
    <text evidence="1">The sequence shown here is derived from an EMBL/GenBank/DDBJ whole genome shotgun (WGS) entry which is preliminary data.</text>
</comment>
<dbReference type="SMR" id="A0A836KRF2"/>
<dbReference type="RefSeq" id="XP_067180341.1">
    <property type="nucleotide sequence ID" value="XM_067323390.1"/>
</dbReference>
<evidence type="ECO:0000313" key="2">
    <source>
        <dbReference type="Proteomes" id="UP000673552"/>
    </source>
</evidence>
<organism evidence="1 2">
    <name type="scientific">Leishmania martiniquensis</name>
    <dbReference type="NCBI Taxonomy" id="1580590"/>
    <lineage>
        <taxon>Eukaryota</taxon>
        <taxon>Discoba</taxon>
        <taxon>Euglenozoa</taxon>
        <taxon>Kinetoplastea</taxon>
        <taxon>Metakinetoplastina</taxon>
        <taxon>Trypanosomatida</taxon>
        <taxon>Trypanosomatidae</taxon>
        <taxon>Leishmaniinae</taxon>
        <taxon>Leishmania</taxon>
    </lineage>
</organism>
<gene>
    <name evidence="1" type="ORF">LSCM1_05956</name>
</gene>
<dbReference type="AlphaFoldDB" id="A0A836KRF2"/>
<accession>A0A836KRF2</accession>
<sequence>MSSALDSILAKAENEVRQRLHSLAASTAPGPSSRANAASSLSLLTPEDWNAVRCPLLRDATLTPTTTGRADVVEGTATSPHAVDTSELLGYTQMRCAELPMRLQTEALQTRRYEHLLRQHMRELVTLSEFMTLLSRAPPTLAAVPRGTSDPASNVAQLPVDLRALPAEEEMGPRLARCRARIRELEAMVRQDAEAKVRCCQRMVLLSEFVRALVQHVTAHVLTLKPETSDGAAATNRPRTEQHA</sequence>
<reference evidence="1 2" key="1">
    <citation type="submission" date="2021-03" db="EMBL/GenBank/DDBJ databases">
        <title>Leishmania (Mundinia) martiniquensis Genome sequencing and assembly.</title>
        <authorList>
            <person name="Almutairi H."/>
            <person name="Gatherer D."/>
        </authorList>
    </citation>
    <scope>NUCLEOTIDE SEQUENCE [LARGE SCALE GENOMIC DNA]</scope>
    <source>
        <strain evidence="1">LSCM1</strain>
    </source>
</reference>
<dbReference type="EMBL" id="JAFEUZ010000013">
    <property type="protein sequence ID" value="KAG5484101.1"/>
    <property type="molecule type" value="Genomic_DNA"/>
</dbReference>
<dbReference type="Proteomes" id="UP000673552">
    <property type="component" value="Chromosome 13"/>
</dbReference>